<feature type="region of interest" description="Disordered" evidence="1">
    <location>
        <begin position="143"/>
        <end position="167"/>
    </location>
</feature>
<evidence type="ECO:0000256" key="1">
    <source>
        <dbReference type="SAM" id="MobiDB-lite"/>
    </source>
</evidence>
<name>A0A1H6AI26_9ACTN</name>
<evidence type="ECO:0000313" key="4">
    <source>
        <dbReference type="Proteomes" id="UP000236754"/>
    </source>
</evidence>
<dbReference type="RefSeq" id="WP_103886186.1">
    <property type="nucleotide sequence ID" value="NZ_FNVU01000005.1"/>
</dbReference>
<gene>
    <name evidence="3" type="ORF">SAMN05216223_105408</name>
</gene>
<reference evidence="3 4" key="1">
    <citation type="submission" date="2016-10" db="EMBL/GenBank/DDBJ databases">
        <authorList>
            <person name="de Groot N.N."/>
        </authorList>
    </citation>
    <scope>NUCLEOTIDE SEQUENCE [LARGE SCALE GENOMIC DNA]</scope>
    <source>
        <strain evidence="3 4">CGMCC 4.2023</strain>
    </source>
</reference>
<feature type="compositionally biased region" description="Basic and acidic residues" evidence="1">
    <location>
        <begin position="143"/>
        <end position="154"/>
    </location>
</feature>
<dbReference type="AlphaFoldDB" id="A0A1H6AI26"/>
<dbReference type="Proteomes" id="UP000236754">
    <property type="component" value="Unassembled WGS sequence"/>
</dbReference>
<accession>A0A1H6AI26</accession>
<evidence type="ECO:0000256" key="2">
    <source>
        <dbReference type="SAM" id="Phobius"/>
    </source>
</evidence>
<keyword evidence="2" id="KW-1133">Transmembrane helix</keyword>
<sequence length="246" mass="26016">MITEPELTGGSEESGPDVIGDAGDRPPGRLARRRHWTWGAGGLLVASVLWMIGLHVYDDHRDTGPDLHGYALGASPCSDGSLDPLTRALGATDSEAVTPAAAHLGPALDQIHCTLSVGSRTPGTVTSRYQVFVTIDLHKSTDPRAEFDDQRGLDTGDLNPAEADSSVPGIGDEAYLLTISSQTEELRVRHGGAVFSVTLTGFNDIAPDPAVANSLQGTPPSPDDLSRYRSALVASMRDVMAAQRRH</sequence>
<keyword evidence="2" id="KW-0472">Membrane</keyword>
<dbReference type="OrthoDB" id="4515152at2"/>
<keyword evidence="4" id="KW-1185">Reference proteome</keyword>
<protein>
    <recommendedName>
        <fullName evidence="5">DUF3558 domain-containing protein</fullName>
    </recommendedName>
</protein>
<proteinExistence type="predicted"/>
<keyword evidence="2" id="KW-0812">Transmembrane</keyword>
<evidence type="ECO:0000313" key="3">
    <source>
        <dbReference type="EMBL" id="SEG48032.1"/>
    </source>
</evidence>
<dbReference type="EMBL" id="FNVU01000005">
    <property type="protein sequence ID" value="SEG48032.1"/>
    <property type="molecule type" value="Genomic_DNA"/>
</dbReference>
<organism evidence="3 4">
    <name type="scientific">Actinacidiphila yanglinensis</name>
    <dbReference type="NCBI Taxonomy" id="310779"/>
    <lineage>
        <taxon>Bacteria</taxon>
        <taxon>Bacillati</taxon>
        <taxon>Actinomycetota</taxon>
        <taxon>Actinomycetes</taxon>
        <taxon>Kitasatosporales</taxon>
        <taxon>Streptomycetaceae</taxon>
        <taxon>Actinacidiphila</taxon>
    </lineage>
</organism>
<evidence type="ECO:0008006" key="5">
    <source>
        <dbReference type="Google" id="ProtNLM"/>
    </source>
</evidence>
<feature type="region of interest" description="Disordered" evidence="1">
    <location>
        <begin position="1"/>
        <end position="26"/>
    </location>
</feature>
<feature type="transmembrane region" description="Helical" evidence="2">
    <location>
        <begin position="35"/>
        <end position="57"/>
    </location>
</feature>